<dbReference type="InterPro" id="IPR004732">
    <property type="entry name" value="Transaldolase_2"/>
</dbReference>
<dbReference type="Gene3D" id="3.20.20.70">
    <property type="entry name" value="Aldolase class I"/>
    <property type="match status" value="1"/>
</dbReference>
<keyword evidence="7" id="KW-0808">Transferase</keyword>
<evidence type="ECO:0000256" key="5">
    <source>
        <dbReference type="ARBA" id="ARBA00013151"/>
    </source>
</evidence>
<comment type="pathway">
    <text evidence="3">Carbohydrate degradation; pentose phosphate pathway; D-glyceraldehyde 3-phosphate and beta-D-fructose 6-phosphate from D-ribose 5-phosphate and D-xylulose 5-phosphate (non-oxidative stage): step 2/3.</text>
</comment>
<evidence type="ECO:0000256" key="2">
    <source>
        <dbReference type="ARBA" id="ARBA00004496"/>
    </source>
</evidence>
<dbReference type="GO" id="GO:0005737">
    <property type="term" value="C:cytoplasm"/>
    <property type="evidence" value="ECO:0007669"/>
    <property type="project" value="UniProtKB-SubCell"/>
</dbReference>
<evidence type="ECO:0000313" key="11">
    <source>
        <dbReference type="EMBL" id="KPK73504.1"/>
    </source>
</evidence>
<dbReference type="GO" id="GO:0006098">
    <property type="term" value="P:pentose-phosphate shunt"/>
    <property type="evidence" value="ECO:0007669"/>
    <property type="project" value="UniProtKB-UniRule"/>
</dbReference>
<dbReference type="EMBL" id="LJUO01000008">
    <property type="protein sequence ID" value="KPK73504.1"/>
    <property type="molecule type" value="Genomic_DNA"/>
</dbReference>
<dbReference type="InterPro" id="IPR013785">
    <property type="entry name" value="Aldolase_TIM"/>
</dbReference>
<dbReference type="CDD" id="cd00955">
    <property type="entry name" value="Transaldolase_like"/>
    <property type="match status" value="1"/>
</dbReference>
<accession>A0A0S8GL02</accession>
<dbReference type="PANTHER" id="PTHR10683">
    <property type="entry name" value="TRANSALDOLASE"/>
    <property type="match status" value="1"/>
</dbReference>
<gene>
    <name evidence="11" type="ORF">AMJ87_01610</name>
</gene>
<keyword evidence="9" id="KW-0704">Schiff base</keyword>
<evidence type="ECO:0000256" key="10">
    <source>
        <dbReference type="NCBIfam" id="TIGR00876"/>
    </source>
</evidence>
<keyword evidence="6" id="KW-0963">Cytoplasm</keyword>
<sequence length="306" mass="33903">MSTKLNQLAEFGQSIWLDYISRSLIDSGRLKSMIDQGLRGMTSNPTIFDKAVSSATDYDVSIQQLKEKGKSIFDIYDAITIKDIQDAADTLKPVYEQTRGLDGYVSLEINPKLAYKIEETIQEGMRLHAAVNRPNVMFKVPSTEEGFHATTALIAKGINVNVTLIFSLQQYIKTAKAYLDGMTMLLQRRGNARTVRSVASIFVSRIDTATDDILEAKMGKDTSRNTRLEKLKGTAAVANAAIIYKKYLDTFSSAEFTQLQQNGANVQRVLWGSTSTKNPAYSDIKYVSELIAKGTVNTVPEKTINA</sequence>
<dbReference type="Proteomes" id="UP000051096">
    <property type="component" value="Unassembled WGS sequence"/>
</dbReference>
<dbReference type="InterPro" id="IPR001585">
    <property type="entry name" value="TAL/FSA"/>
</dbReference>
<dbReference type="GO" id="GO:0004801">
    <property type="term" value="F:transaldolase activity"/>
    <property type="evidence" value="ECO:0007669"/>
    <property type="project" value="UniProtKB-UniRule"/>
</dbReference>
<dbReference type="PIRSF" id="PIRSF036915">
    <property type="entry name" value="Trnald_Bac_Plnt"/>
    <property type="match status" value="1"/>
</dbReference>
<dbReference type="AlphaFoldDB" id="A0A0S8GL02"/>
<comment type="similarity">
    <text evidence="4">Belongs to the transaldolase family. Type 2 subfamily.</text>
</comment>
<evidence type="ECO:0000256" key="9">
    <source>
        <dbReference type="ARBA" id="ARBA00023270"/>
    </source>
</evidence>
<dbReference type="PATRIC" id="fig|1703780.3.peg.432"/>
<dbReference type="NCBIfam" id="TIGR00876">
    <property type="entry name" value="tal_mycobact"/>
    <property type="match status" value="1"/>
</dbReference>
<evidence type="ECO:0000256" key="1">
    <source>
        <dbReference type="ARBA" id="ARBA00003518"/>
    </source>
</evidence>
<dbReference type="PANTHER" id="PTHR10683:SF31">
    <property type="entry name" value="TRANSALDOLASE"/>
    <property type="match status" value="1"/>
</dbReference>
<dbReference type="EC" id="2.2.1.2" evidence="5 10"/>
<organism evidence="11 12">
    <name type="scientific">candidate division WOR_3 bacterium SM23_60</name>
    <dbReference type="NCBI Taxonomy" id="1703780"/>
    <lineage>
        <taxon>Bacteria</taxon>
        <taxon>Bacteria division WOR-3</taxon>
    </lineage>
</organism>
<name>A0A0S8GL02_UNCW3</name>
<comment type="subcellular location">
    <subcellularLocation>
        <location evidence="2">Cytoplasm</location>
    </subcellularLocation>
</comment>
<evidence type="ECO:0000256" key="8">
    <source>
        <dbReference type="ARBA" id="ARBA00023126"/>
    </source>
</evidence>
<evidence type="ECO:0000256" key="4">
    <source>
        <dbReference type="ARBA" id="ARBA00008426"/>
    </source>
</evidence>
<dbReference type="UniPathway" id="UPA00115">
    <property type="reaction ID" value="UER00414"/>
</dbReference>
<evidence type="ECO:0000256" key="6">
    <source>
        <dbReference type="ARBA" id="ARBA00022490"/>
    </source>
</evidence>
<comment type="caution">
    <text evidence="11">The sequence shown here is derived from an EMBL/GenBank/DDBJ whole genome shotgun (WGS) entry which is preliminary data.</text>
</comment>
<dbReference type="Pfam" id="PF00923">
    <property type="entry name" value="TAL_FSA"/>
    <property type="match status" value="1"/>
</dbReference>
<reference evidence="11 12" key="1">
    <citation type="journal article" date="2015" name="Microbiome">
        <title>Genomic resolution of linkages in carbon, nitrogen, and sulfur cycling among widespread estuary sediment bacteria.</title>
        <authorList>
            <person name="Baker B.J."/>
            <person name="Lazar C.S."/>
            <person name="Teske A.P."/>
            <person name="Dick G.J."/>
        </authorList>
    </citation>
    <scope>NUCLEOTIDE SEQUENCE [LARGE SCALE GENOMIC DNA]</scope>
    <source>
        <strain evidence="11">SM23_60</strain>
    </source>
</reference>
<keyword evidence="8" id="KW-0570">Pentose shunt</keyword>
<dbReference type="SUPFAM" id="SSF51569">
    <property type="entry name" value="Aldolase"/>
    <property type="match status" value="1"/>
</dbReference>
<proteinExistence type="inferred from homology"/>
<evidence type="ECO:0000256" key="3">
    <source>
        <dbReference type="ARBA" id="ARBA00004857"/>
    </source>
</evidence>
<comment type="function">
    <text evidence="1">Transaldolase is important for the balance of metabolites in the pentose-phosphate pathway.</text>
</comment>
<dbReference type="HAMAP" id="MF_00493">
    <property type="entry name" value="Transaldolase_2"/>
    <property type="match status" value="1"/>
</dbReference>
<protein>
    <recommendedName>
        <fullName evidence="5 10">Transaldolase</fullName>
        <ecNumber evidence="5 10">2.2.1.2</ecNumber>
    </recommendedName>
</protein>
<dbReference type="NCBIfam" id="NF002881">
    <property type="entry name" value="PRK03343.1"/>
    <property type="match status" value="1"/>
</dbReference>
<evidence type="ECO:0000313" key="12">
    <source>
        <dbReference type="Proteomes" id="UP000051096"/>
    </source>
</evidence>
<feature type="non-terminal residue" evidence="11">
    <location>
        <position position="306"/>
    </location>
</feature>
<dbReference type="GO" id="GO:0005975">
    <property type="term" value="P:carbohydrate metabolic process"/>
    <property type="evidence" value="ECO:0007669"/>
    <property type="project" value="InterPro"/>
</dbReference>
<evidence type="ECO:0000256" key="7">
    <source>
        <dbReference type="ARBA" id="ARBA00022679"/>
    </source>
</evidence>